<dbReference type="Proteomes" id="UP001197247">
    <property type="component" value="Unassembled WGS sequence"/>
</dbReference>
<protein>
    <submittedName>
        <fullName evidence="1">Uncharacterized protein</fullName>
    </submittedName>
</protein>
<comment type="caution">
    <text evidence="1">The sequence shown here is derived from an EMBL/GenBank/DDBJ whole genome shotgun (WGS) entry which is preliminary data.</text>
</comment>
<evidence type="ECO:0000313" key="1">
    <source>
        <dbReference type="EMBL" id="MBT0770915.1"/>
    </source>
</evidence>
<gene>
    <name evidence="1" type="ORF">KIH74_18390</name>
</gene>
<keyword evidence="2" id="KW-1185">Reference proteome</keyword>
<dbReference type="RefSeq" id="WP_214157202.1">
    <property type="nucleotide sequence ID" value="NZ_JAHBAY010000007.1"/>
</dbReference>
<evidence type="ECO:0000313" key="2">
    <source>
        <dbReference type="Proteomes" id="UP001197247"/>
    </source>
</evidence>
<sequence length="56" mass="6265">MPRCEVCRRGPGVLVLRVWPEEDGLRARILGDDGREVVAQGTEAICAEVRRWLDGC</sequence>
<reference evidence="1 2" key="1">
    <citation type="submission" date="2021-05" db="EMBL/GenBank/DDBJ databases">
        <title>Kineosporia and Streptomyces sp. nov. two new marine actinobacteria isolated from Coral.</title>
        <authorList>
            <person name="Buangrab K."/>
            <person name="Sutthacheep M."/>
            <person name="Yeemin T."/>
            <person name="Harunari E."/>
            <person name="Igarashi Y."/>
            <person name="Kanchanasin P."/>
            <person name="Tanasupawat S."/>
            <person name="Phongsopitanun W."/>
        </authorList>
    </citation>
    <scope>NUCLEOTIDE SEQUENCE [LARGE SCALE GENOMIC DNA]</scope>
    <source>
        <strain evidence="1 2">J2-2</strain>
    </source>
</reference>
<name>A0ABS5TIL3_9ACTN</name>
<accession>A0ABS5TIL3</accession>
<organism evidence="1 2">
    <name type="scientific">Kineosporia corallincola</name>
    <dbReference type="NCBI Taxonomy" id="2835133"/>
    <lineage>
        <taxon>Bacteria</taxon>
        <taxon>Bacillati</taxon>
        <taxon>Actinomycetota</taxon>
        <taxon>Actinomycetes</taxon>
        <taxon>Kineosporiales</taxon>
        <taxon>Kineosporiaceae</taxon>
        <taxon>Kineosporia</taxon>
    </lineage>
</organism>
<proteinExistence type="predicted"/>
<dbReference type="EMBL" id="JAHBAY010000007">
    <property type="protein sequence ID" value="MBT0770915.1"/>
    <property type="molecule type" value="Genomic_DNA"/>
</dbReference>